<sequence>MQKNKKGFMYINYNCSATSITTGGSAGTVAATNIASINSNMNFGNTCPILWNADVNGTATSGSGIAPSQTFSRQLAPTYSPNQSADNVLIQKKTFRYIERVTNKFTVQAGQSFRWTLTNGIANPKKLIMQPVITN</sequence>
<gene>
    <name evidence="1" type="ORF">PITG_07357</name>
</gene>
<name>D0N879_PHYIT</name>
<dbReference type="KEGG" id="pif:PITG_07357"/>
<protein>
    <submittedName>
        <fullName evidence="1">Uncharacterized protein</fullName>
    </submittedName>
</protein>
<dbReference type="GeneID" id="9463035"/>
<evidence type="ECO:0000313" key="2">
    <source>
        <dbReference type="Proteomes" id="UP000006643"/>
    </source>
</evidence>
<dbReference type="RefSeq" id="XP_002904395.1">
    <property type="nucleotide sequence ID" value="XM_002904349.1"/>
</dbReference>
<organism evidence="1 2">
    <name type="scientific">Phytophthora infestans (strain T30-4)</name>
    <name type="common">Potato late blight agent</name>
    <dbReference type="NCBI Taxonomy" id="403677"/>
    <lineage>
        <taxon>Eukaryota</taxon>
        <taxon>Sar</taxon>
        <taxon>Stramenopiles</taxon>
        <taxon>Oomycota</taxon>
        <taxon>Peronosporomycetes</taxon>
        <taxon>Peronosporales</taxon>
        <taxon>Peronosporaceae</taxon>
        <taxon>Phytophthora</taxon>
    </lineage>
</organism>
<reference evidence="2" key="1">
    <citation type="journal article" date="2009" name="Nature">
        <title>Genome sequence and analysis of the Irish potato famine pathogen Phytophthora infestans.</title>
        <authorList>
            <consortium name="The Broad Institute Genome Sequencing Platform"/>
            <person name="Haas B.J."/>
            <person name="Kamoun S."/>
            <person name="Zody M.C."/>
            <person name="Jiang R.H."/>
            <person name="Handsaker R.E."/>
            <person name="Cano L.M."/>
            <person name="Grabherr M."/>
            <person name="Kodira C.D."/>
            <person name="Raffaele S."/>
            <person name="Torto-Alalibo T."/>
            <person name="Bozkurt T.O."/>
            <person name="Ah-Fong A.M."/>
            <person name="Alvarado L."/>
            <person name="Anderson V.L."/>
            <person name="Armstrong M.R."/>
            <person name="Avrova A."/>
            <person name="Baxter L."/>
            <person name="Beynon J."/>
            <person name="Boevink P.C."/>
            <person name="Bollmann S.R."/>
            <person name="Bos J.I."/>
            <person name="Bulone V."/>
            <person name="Cai G."/>
            <person name="Cakir C."/>
            <person name="Carrington J.C."/>
            <person name="Chawner M."/>
            <person name="Conti L."/>
            <person name="Costanzo S."/>
            <person name="Ewan R."/>
            <person name="Fahlgren N."/>
            <person name="Fischbach M.A."/>
            <person name="Fugelstad J."/>
            <person name="Gilroy E.M."/>
            <person name="Gnerre S."/>
            <person name="Green P.J."/>
            <person name="Grenville-Briggs L.J."/>
            <person name="Griffith J."/>
            <person name="Grunwald N.J."/>
            <person name="Horn K."/>
            <person name="Horner N.R."/>
            <person name="Hu C.H."/>
            <person name="Huitema E."/>
            <person name="Jeong D.H."/>
            <person name="Jones A.M."/>
            <person name="Jones J.D."/>
            <person name="Jones R.W."/>
            <person name="Karlsson E.K."/>
            <person name="Kunjeti S.G."/>
            <person name="Lamour K."/>
            <person name="Liu Z."/>
            <person name="Ma L."/>
            <person name="Maclean D."/>
            <person name="Chibucos M.C."/>
            <person name="McDonald H."/>
            <person name="McWalters J."/>
            <person name="Meijer H.J."/>
            <person name="Morgan W."/>
            <person name="Morris P.F."/>
            <person name="Munro C.A."/>
            <person name="O'Neill K."/>
            <person name="Ospina-Giraldo M."/>
            <person name="Pinzon A."/>
            <person name="Pritchard L."/>
            <person name="Ramsahoye B."/>
            <person name="Ren Q."/>
            <person name="Restrepo S."/>
            <person name="Roy S."/>
            <person name="Sadanandom A."/>
            <person name="Savidor A."/>
            <person name="Schornack S."/>
            <person name="Schwartz D.C."/>
            <person name="Schumann U.D."/>
            <person name="Schwessinger B."/>
            <person name="Seyer L."/>
            <person name="Sharpe T."/>
            <person name="Silvar C."/>
            <person name="Song J."/>
            <person name="Studholme D.J."/>
            <person name="Sykes S."/>
            <person name="Thines M."/>
            <person name="van de Vondervoort P.J."/>
            <person name="Phuntumart V."/>
            <person name="Wawra S."/>
            <person name="Weide R."/>
            <person name="Win J."/>
            <person name="Young C."/>
            <person name="Zhou S."/>
            <person name="Fry W."/>
            <person name="Meyers B.C."/>
            <person name="van West P."/>
            <person name="Ristaino J."/>
            <person name="Govers F."/>
            <person name="Birch P.R."/>
            <person name="Whisson S.C."/>
            <person name="Judelson H.S."/>
            <person name="Nusbaum C."/>
        </authorList>
    </citation>
    <scope>NUCLEOTIDE SEQUENCE [LARGE SCALE GENOMIC DNA]</scope>
    <source>
        <strain evidence="2">T30-4</strain>
    </source>
</reference>
<dbReference type="InParanoid" id="D0N879"/>
<dbReference type="Proteomes" id="UP000006643">
    <property type="component" value="Unassembled WGS sequence"/>
</dbReference>
<dbReference type="EMBL" id="DS028128">
    <property type="protein sequence ID" value="EEY53764.1"/>
    <property type="molecule type" value="Genomic_DNA"/>
</dbReference>
<proteinExistence type="predicted"/>
<accession>D0N879</accession>
<dbReference type="AlphaFoldDB" id="D0N879"/>
<evidence type="ECO:0000313" key="1">
    <source>
        <dbReference type="EMBL" id="EEY53764.1"/>
    </source>
</evidence>
<dbReference type="OMA" id="INYNCSA"/>
<dbReference type="VEuPathDB" id="FungiDB:PITG_07357"/>
<keyword evidence="2" id="KW-1185">Reference proteome</keyword>
<dbReference type="HOGENOM" id="CLU_121206_0_0_1"/>